<gene>
    <name evidence="2" type="ORF">E0W60_34430</name>
</gene>
<dbReference type="EMBL" id="CP038638">
    <property type="protein sequence ID" value="QBY56156.1"/>
    <property type="molecule type" value="Genomic_DNA"/>
</dbReference>
<geneLocation type="plasmid" evidence="2">
    <name>unnamed3</name>
</geneLocation>
<dbReference type="Proteomes" id="UP000295294">
    <property type="component" value="Plasmid unnamed3"/>
</dbReference>
<dbReference type="Pfam" id="PF07157">
    <property type="entry name" value="DNA_circ_N"/>
    <property type="match status" value="1"/>
</dbReference>
<dbReference type="KEGG" id="cox:E0W60_34430"/>
<dbReference type="InterPro" id="IPR009826">
    <property type="entry name" value="DNA_circ_N"/>
</dbReference>
<evidence type="ECO:0000313" key="2">
    <source>
        <dbReference type="EMBL" id="QBY56156.1"/>
    </source>
</evidence>
<dbReference type="AlphaFoldDB" id="A0A4P7LJ27"/>
<dbReference type="OrthoDB" id="378644at2"/>
<evidence type="ECO:0000259" key="1">
    <source>
        <dbReference type="Pfam" id="PF07157"/>
    </source>
</evidence>
<name>A0A4P7LJ27_9BURK</name>
<evidence type="ECO:0000313" key="3">
    <source>
        <dbReference type="Proteomes" id="UP000295294"/>
    </source>
</evidence>
<keyword evidence="2" id="KW-0614">Plasmid</keyword>
<organism evidence="2 3">
    <name type="scientific">Cupriavidus oxalaticus</name>
    <dbReference type="NCBI Taxonomy" id="96344"/>
    <lineage>
        <taxon>Bacteria</taxon>
        <taxon>Pseudomonadati</taxon>
        <taxon>Pseudomonadota</taxon>
        <taxon>Betaproteobacteria</taxon>
        <taxon>Burkholderiales</taxon>
        <taxon>Burkholderiaceae</taxon>
        <taxon>Cupriavidus</taxon>
    </lineage>
</organism>
<accession>A0A4P7LJ27</accession>
<protein>
    <recommendedName>
        <fullName evidence="1">DNA circulation N-terminal domain-containing protein</fullName>
    </recommendedName>
</protein>
<reference evidence="2 3" key="1">
    <citation type="submission" date="2019-03" db="EMBL/GenBank/DDBJ databases">
        <title>Efficiently degradation of phenoxyalkanoic acid herbicides by Cupriavidus oxalaticus strain X32.</title>
        <authorList>
            <person name="Sheng X."/>
        </authorList>
    </citation>
    <scope>NUCLEOTIDE SEQUENCE [LARGE SCALE GENOMIC DNA]</scope>
    <source>
        <strain evidence="2 3">X32</strain>
        <plasmid evidence="2 3">unnamed3</plasmid>
    </source>
</reference>
<feature type="domain" description="DNA circulation N-terminal" evidence="1">
    <location>
        <begin position="7"/>
        <end position="93"/>
    </location>
</feature>
<dbReference type="RefSeq" id="WP_135707321.1">
    <property type="nucleotide sequence ID" value="NZ_CP038638.1"/>
</dbReference>
<sequence length="412" mass="43679">MSWRDKLRPASFRGVPFQVDGEKTPVGRRTVLHEYPQRDVPFAEDMGRRTRQYTLTAFLIGADCLEQRDALLKALETPGAGELVHPWYGTLKVTAGDCEVSHERLEGGVVRCTLEFVEAGELVFPSGKANTGKQASAAADTVLAAGTGRFDEAMAQINRTRVAASGLVKGMTGLYSTLQQQVRPITDAIGGVDAFIGMLIGAPSQLTGLITGVLANAGGAFNAFSGYRFGLSALSGRVGAVSSLAALPAPQGAEAAELQAAAVALAQDVLLVDMIRQVGEMPANQPAQPLATVPALAVQVQQPVTRAEVPVVDDVQQVQALISDALWEQALQGAHEYYQAVTDARIQVTRHLTEVARQGVRLTTVTPPQPVPAVALAYARYGDASRAEEVVSRNRVVHPLFVPPSSLQVAVS</sequence>
<proteinExistence type="predicted"/>